<dbReference type="AlphaFoldDB" id="A0A9N9EK85"/>
<dbReference type="EMBL" id="CAJVPL010010173">
    <property type="protein sequence ID" value="CAG8680379.1"/>
    <property type="molecule type" value="Genomic_DNA"/>
</dbReference>
<evidence type="ECO:0000313" key="1">
    <source>
        <dbReference type="EMBL" id="CAG8680379.1"/>
    </source>
</evidence>
<keyword evidence="2" id="KW-1185">Reference proteome</keyword>
<gene>
    <name evidence="1" type="ORF">AGERDE_LOCUS12646</name>
</gene>
<organism evidence="1 2">
    <name type="scientific">Ambispora gerdemannii</name>
    <dbReference type="NCBI Taxonomy" id="144530"/>
    <lineage>
        <taxon>Eukaryota</taxon>
        <taxon>Fungi</taxon>
        <taxon>Fungi incertae sedis</taxon>
        <taxon>Mucoromycota</taxon>
        <taxon>Glomeromycotina</taxon>
        <taxon>Glomeromycetes</taxon>
        <taxon>Archaeosporales</taxon>
        <taxon>Ambisporaceae</taxon>
        <taxon>Ambispora</taxon>
    </lineage>
</organism>
<evidence type="ECO:0000313" key="2">
    <source>
        <dbReference type="Proteomes" id="UP000789831"/>
    </source>
</evidence>
<protein>
    <submittedName>
        <fullName evidence="1">2490_t:CDS:1</fullName>
    </submittedName>
</protein>
<feature type="non-terminal residue" evidence="1">
    <location>
        <position position="1"/>
    </location>
</feature>
<proteinExistence type="predicted"/>
<accession>A0A9N9EK85</accession>
<reference evidence="1" key="1">
    <citation type="submission" date="2021-06" db="EMBL/GenBank/DDBJ databases">
        <authorList>
            <person name="Kallberg Y."/>
            <person name="Tangrot J."/>
            <person name="Rosling A."/>
        </authorList>
    </citation>
    <scope>NUCLEOTIDE SEQUENCE</scope>
    <source>
        <strain evidence="1">MT106</strain>
    </source>
</reference>
<name>A0A9N9EK85_9GLOM</name>
<comment type="caution">
    <text evidence="1">The sequence shown here is derived from an EMBL/GenBank/DDBJ whole genome shotgun (WGS) entry which is preliminary data.</text>
</comment>
<sequence>AKFPTESILDRDLSNAIQKFKIHTDEKLDASRLLITLLEHKSYDHQWAIEFELDNEN</sequence>
<dbReference type="OrthoDB" id="2449263at2759"/>
<dbReference type="Proteomes" id="UP000789831">
    <property type="component" value="Unassembled WGS sequence"/>
</dbReference>